<sequence>MTSTFTLSRSITTSVRVAAVAVAAVSVLLAGCGKKDEKKAASQTAARVNKEEITVHQINHVLASQRGLAPEQAASASRQVLEKLIDQELAVQKAGEQKIDRDPRVVAQVDAARREIIARAYIEKIGAGAPKPSPEEIKKYYDENPALFRERRVYNLQEIVIEAKPEQLDDLRTRLQSSKDINDFVAYLKANSVKFGANQAVRAAEQLPLARLESIAQMKDGQAQFVPTSRGAQVLVLVSSRSQPVDEDRAKGPIETYLINERKRKVIEDDLKSLRSAAKIEYVGDFVPTAKPATAASATEVKLTKSPLTSTPASAPEPILPVQPASMPTGTTLEQGIKGLK</sequence>
<dbReference type="EC" id="5.2.1.8" evidence="3"/>
<keyword evidence="4" id="KW-0697">Rotamase</keyword>
<feature type="domain" description="PpiC" evidence="6">
    <location>
        <begin position="132"/>
        <end position="250"/>
    </location>
</feature>
<evidence type="ECO:0000256" key="1">
    <source>
        <dbReference type="ARBA" id="ARBA00000971"/>
    </source>
</evidence>
<dbReference type="InterPro" id="IPR027304">
    <property type="entry name" value="Trigger_fact/SurA_dom_sf"/>
</dbReference>
<dbReference type="Gene3D" id="3.10.50.40">
    <property type="match status" value="1"/>
</dbReference>
<dbReference type="RefSeq" id="WP_124539036.1">
    <property type="nucleotide sequence ID" value="NZ_QUSW01000001.1"/>
</dbReference>
<dbReference type="EMBL" id="QUSW01000001">
    <property type="protein sequence ID" value="RQP26357.1"/>
    <property type="molecule type" value="Genomic_DNA"/>
</dbReference>
<evidence type="ECO:0000313" key="8">
    <source>
        <dbReference type="Proteomes" id="UP000267464"/>
    </source>
</evidence>
<dbReference type="Pfam" id="PF13145">
    <property type="entry name" value="Rotamase_2"/>
    <property type="match status" value="1"/>
</dbReference>
<comment type="caution">
    <text evidence="7">The sequence shown here is derived from an EMBL/GenBank/DDBJ whole genome shotgun (WGS) entry which is preliminary data.</text>
</comment>
<dbReference type="Gene3D" id="1.10.4030.10">
    <property type="entry name" value="Porin chaperone SurA, peptide-binding domain"/>
    <property type="match status" value="1"/>
</dbReference>
<evidence type="ECO:0000256" key="5">
    <source>
        <dbReference type="SAM" id="MobiDB-lite"/>
    </source>
</evidence>
<dbReference type="Gene3D" id="1.10.8.1040">
    <property type="match status" value="1"/>
</dbReference>
<dbReference type="PANTHER" id="PTHR47245:SF2">
    <property type="entry name" value="PEPTIDYL-PROLYL CIS-TRANS ISOMERASE HP_0175-RELATED"/>
    <property type="match status" value="1"/>
</dbReference>
<reference evidence="7 8" key="2">
    <citation type="submission" date="2018-12" db="EMBL/GenBank/DDBJ databases">
        <title>Rhizobacter gummiphilus sp. nov., a rubber-degrading bacterium isolated from the soil of a botanical garden in Japan.</title>
        <authorList>
            <person name="Shunsuke S.S."/>
        </authorList>
    </citation>
    <scope>NUCLEOTIDE SEQUENCE [LARGE SCALE GENOMIC DNA]</scope>
    <source>
        <strain evidence="7 8">S-16</strain>
    </source>
</reference>
<keyword evidence="7" id="KW-0413">Isomerase</keyword>
<dbReference type="AlphaFoldDB" id="A0A3N7HVM0"/>
<feature type="region of interest" description="Disordered" evidence="5">
    <location>
        <begin position="294"/>
        <end position="341"/>
    </location>
</feature>
<evidence type="ECO:0000313" key="7">
    <source>
        <dbReference type="EMBL" id="RQP26357.1"/>
    </source>
</evidence>
<organism evidence="7 8">
    <name type="scientific">Piscinibacter terrae</name>
    <dbReference type="NCBI Taxonomy" id="2496871"/>
    <lineage>
        <taxon>Bacteria</taxon>
        <taxon>Pseudomonadati</taxon>
        <taxon>Pseudomonadota</taxon>
        <taxon>Betaproteobacteria</taxon>
        <taxon>Burkholderiales</taxon>
        <taxon>Sphaerotilaceae</taxon>
        <taxon>Piscinibacter</taxon>
    </lineage>
</organism>
<dbReference type="InterPro" id="IPR014274">
    <property type="entry name" value="PPIase_EpsD"/>
</dbReference>
<name>A0A3N7HVM0_9BURK</name>
<dbReference type="InterPro" id="IPR000297">
    <property type="entry name" value="PPIase_PpiC"/>
</dbReference>
<evidence type="ECO:0000259" key="6">
    <source>
        <dbReference type="Pfam" id="PF13145"/>
    </source>
</evidence>
<dbReference type="PANTHER" id="PTHR47245">
    <property type="entry name" value="PEPTIDYLPROLYL ISOMERASE"/>
    <property type="match status" value="1"/>
</dbReference>
<proteinExistence type="inferred from homology"/>
<reference evidence="7 8" key="1">
    <citation type="submission" date="2018-08" db="EMBL/GenBank/DDBJ databases">
        <authorList>
            <person name="Khan S.A."/>
            <person name="Jeon C.O."/>
            <person name="Chun B.H."/>
            <person name="Jeong S.E."/>
        </authorList>
    </citation>
    <scope>NUCLEOTIDE SEQUENCE [LARGE SCALE GENOMIC DNA]</scope>
    <source>
        <strain evidence="7 8">S-16</strain>
    </source>
</reference>
<dbReference type="NCBIfam" id="TIGR02925">
    <property type="entry name" value="cis_trans_EpsD"/>
    <property type="match status" value="1"/>
</dbReference>
<comment type="similarity">
    <text evidence="2">Belongs to the PpiC/parvulin rotamase family.</text>
</comment>
<dbReference type="Pfam" id="PF13624">
    <property type="entry name" value="SurA_N_3"/>
    <property type="match status" value="1"/>
</dbReference>
<keyword evidence="8" id="KW-1185">Reference proteome</keyword>
<accession>A0A3N7HVM0</accession>
<comment type="catalytic activity">
    <reaction evidence="1">
        <text>[protein]-peptidylproline (omega=180) = [protein]-peptidylproline (omega=0)</text>
        <dbReference type="Rhea" id="RHEA:16237"/>
        <dbReference type="Rhea" id="RHEA-COMP:10747"/>
        <dbReference type="Rhea" id="RHEA-COMP:10748"/>
        <dbReference type="ChEBI" id="CHEBI:83833"/>
        <dbReference type="ChEBI" id="CHEBI:83834"/>
        <dbReference type="EC" id="5.2.1.8"/>
    </reaction>
</comment>
<dbReference type="InterPro" id="IPR046357">
    <property type="entry name" value="PPIase_dom_sf"/>
</dbReference>
<dbReference type="SUPFAM" id="SSF109998">
    <property type="entry name" value="Triger factor/SurA peptide-binding domain-like"/>
    <property type="match status" value="1"/>
</dbReference>
<dbReference type="OrthoDB" id="5564407at2"/>
<dbReference type="GO" id="GO:0003755">
    <property type="term" value="F:peptidyl-prolyl cis-trans isomerase activity"/>
    <property type="evidence" value="ECO:0007669"/>
    <property type="project" value="UniProtKB-KW"/>
</dbReference>
<dbReference type="Proteomes" id="UP000267464">
    <property type="component" value="Unassembled WGS sequence"/>
</dbReference>
<evidence type="ECO:0000256" key="3">
    <source>
        <dbReference type="ARBA" id="ARBA00013194"/>
    </source>
</evidence>
<gene>
    <name evidence="7" type="primary">epsD</name>
    <name evidence="7" type="ORF">DZC73_04855</name>
</gene>
<protein>
    <recommendedName>
        <fullName evidence="3">peptidylprolyl isomerase</fullName>
        <ecNumber evidence="3">5.2.1.8</ecNumber>
    </recommendedName>
</protein>
<dbReference type="InterPro" id="IPR050245">
    <property type="entry name" value="PrsA_foldase"/>
</dbReference>
<evidence type="ECO:0000256" key="4">
    <source>
        <dbReference type="ARBA" id="ARBA00023110"/>
    </source>
</evidence>
<evidence type="ECO:0000256" key="2">
    <source>
        <dbReference type="ARBA" id="ARBA00007656"/>
    </source>
</evidence>